<gene>
    <name evidence="1" type="ORF">FOZ60_013524</name>
</gene>
<accession>A0A7J6PAM8</accession>
<evidence type="ECO:0000313" key="2">
    <source>
        <dbReference type="Proteomes" id="UP000541610"/>
    </source>
</evidence>
<evidence type="ECO:0000313" key="1">
    <source>
        <dbReference type="EMBL" id="KAF4692411.1"/>
    </source>
</evidence>
<comment type="caution">
    <text evidence="1">The sequence shown here is derived from an EMBL/GenBank/DDBJ whole genome shotgun (WGS) entry which is preliminary data.</text>
</comment>
<dbReference type="EMBL" id="JABANP010000061">
    <property type="protein sequence ID" value="KAF4692411.1"/>
    <property type="molecule type" value="Genomic_DNA"/>
</dbReference>
<reference evidence="1 2" key="1">
    <citation type="submission" date="2020-04" db="EMBL/GenBank/DDBJ databases">
        <title>Perkinsus olseni comparative genomics.</title>
        <authorList>
            <person name="Bogema D.R."/>
        </authorList>
    </citation>
    <scope>NUCLEOTIDE SEQUENCE [LARGE SCALE GENOMIC DNA]</scope>
    <source>
        <strain evidence="1">00978-12</strain>
    </source>
</reference>
<proteinExistence type="predicted"/>
<dbReference type="Proteomes" id="UP000541610">
    <property type="component" value="Unassembled WGS sequence"/>
</dbReference>
<sequence length="96" mass="10568">MPKLRIFTFDLIDRSHLLWGVGSRTRYDGTRAQGPAIVAICKWQYVHMNVRSLEDHPGSIGFGCGASPIAIKALVSYSGFDGNETSRSARCREAPV</sequence>
<dbReference type="AlphaFoldDB" id="A0A7J6PAM8"/>
<name>A0A7J6PAM8_PEROL</name>
<protein>
    <submittedName>
        <fullName evidence="1">Uncharacterized protein</fullName>
    </submittedName>
</protein>
<organism evidence="1 2">
    <name type="scientific">Perkinsus olseni</name>
    <name type="common">Perkinsus atlanticus</name>
    <dbReference type="NCBI Taxonomy" id="32597"/>
    <lineage>
        <taxon>Eukaryota</taxon>
        <taxon>Sar</taxon>
        <taxon>Alveolata</taxon>
        <taxon>Perkinsozoa</taxon>
        <taxon>Perkinsea</taxon>
        <taxon>Perkinsida</taxon>
        <taxon>Perkinsidae</taxon>
        <taxon>Perkinsus</taxon>
    </lineage>
</organism>